<organism evidence="2 3">
    <name type="scientific">Pseudomonas endophytica</name>
    <dbReference type="NCBI Taxonomy" id="1563157"/>
    <lineage>
        <taxon>Bacteria</taxon>
        <taxon>Pseudomonadati</taxon>
        <taxon>Pseudomonadota</taxon>
        <taxon>Gammaproteobacteria</taxon>
        <taxon>Pseudomonadales</taxon>
        <taxon>Pseudomonadaceae</taxon>
        <taxon>Pseudomonas</taxon>
    </lineage>
</organism>
<dbReference type="OrthoDB" id="9960548at2"/>
<dbReference type="STRING" id="1563157.AQS70_07060"/>
<dbReference type="InterPro" id="IPR021762">
    <property type="entry name" value="DUF3325"/>
</dbReference>
<dbReference type="Pfam" id="PF11804">
    <property type="entry name" value="DUF3325"/>
    <property type="match status" value="1"/>
</dbReference>
<proteinExistence type="predicted"/>
<dbReference type="Proteomes" id="UP000050342">
    <property type="component" value="Unassembled WGS sequence"/>
</dbReference>
<protein>
    <recommendedName>
        <fullName evidence="4">Iron uptake protein</fullName>
    </recommendedName>
</protein>
<dbReference type="RefSeq" id="WP_055102031.1">
    <property type="nucleotide sequence ID" value="NZ_LLWH01000068.1"/>
</dbReference>
<dbReference type="EMBL" id="LLWH01000068">
    <property type="protein sequence ID" value="KQB54535.1"/>
    <property type="molecule type" value="Genomic_DNA"/>
</dbReference>
<evidence type="ECO:0000313" key="3">
    <source>
        <dbReference type="Proteomes" id="UP000050342"/>
    </source>
</evidence>
<accession>A0A0Q0T4I7</accession>
<keyword evidence="1" id="KW-0472">Membrane</keyword>
<evidence type="ECO:0000313" key="2">
    <source>
        <dbReference type="EMBL" id="KQB54535.1"/>
    </source>
</evidence>
<sequence>MSVLTWAALLYAALTALSLSVSRHSRDVFNGRPTLLSPRSLRWLGFTGIAASLIYCLIAAPSGRSWVMWFGALTVLGYGLNTALAYVPRLVPLAGQCAFGVALVVGVMGRPMG</sequence>
<feature type="transmembrane region" description="Helical" evidence="1">
    <location>
        <begin position="42"/>
        <end position="60"/>
    </location>
</feature>
<feature type="transmembrane region" description="Helical" evidence="1">
    <location>
        <begin position="93"/>
        <end position="109"/>
    </location>
</feature>
<dbReference type="AlphaFoldDB" id="A0A0Q0T4I7"/>
<name>A0A0Q0T4I7_9PSED</name>
<gene>
    <name evidence="2" type="ORF">AQS70_07060</name>
</gene>
<evidence type="ECO:0000256" key="1">
    <source>
        <dbReference type="SAM" id="Phobius"/>
    </source>
</evidence>
<keyword evidence="1" id="KW-0812">Transmembrane</keyword>
<comment type="caution">
    <text evidence="2">The sequence shown here is derived from an EMBL/GenBank/DDBJ whole genome shotgun (WGS) entry which is preliminary data.</text>
</comment>
<keyword evidence="1" id="KW-1133">Transmembrane helix</keyword>
<evidence type="ECO:0008006" key="4">
    <source>
        <dbReference type="Google" id="ProtNLM"/>
    </source>
</evidence>
<reference evidence="2 3" key="1">
    <citation type="submission" date="2015-10" db="EMBL/GenBank/DDBJ databases">
        <title>Pseudomonas helleri sp. nov. and Pseudomonas weihenstephanensis sp. nov., isolated from raw cows milk.</title>
        <authorList>
            <person name="Von Neubeck M."/>
            <person name="Huptas C."/>
            <person name="Wenning M."/>
            <person name="Scherer S."/>
        </authorList>
    </citation>
    <scope>NUCLEOTIDE SEQUENCE [LARGE SCALE GENOMIC DNA]</scope>
    <source>
        <strain evidence="2 3">BSTT44</strain>
    </source>
</reference>
<keyword evidence="3" id="KW-1185">Reference proteome</keyword>